<organism evidence="2 3">
    <name type="scientific">Trichogramma kaykai</name>
    <dbReference type="NCBI Taxonomy" id="54128"/>
    <lineage>
        <taxon>Eukaryota</taxon>
        <taxon>Metazoa</taxon>
        <taxon>Ecdysozoa</taxon>
        <taxon>Arthropoda</taxon>
        <taxon>Hexapoda</taxon>
        <taxon>Insecta</taxon>
        <taxon>Pterygota</taxon>
        <taxon>Neoptera</taxon>
        <taxon>Endopterygota</taxon>
        <taxon>Hymenoptera</taxon>
        <taxon>Apocrita</taxon>
        <taxon>Proctotrupomorpha</taxon>
        <taxon>Chalcidoidea</taxon>
        <taxon>Trichogrammatidae</taxon>
        <taxon>Trichogramma</taxon>
    </lineage>
</organism>
<keyword evidence="3" id="KW-1185">Reference proteome</keyword>
<accession>A0ABD2X778</accession>
<comment type="caution">
    <text evidence="2">The sequence shown here is derived from an EMBL/GenBank/DDBJ whole genome shotgun (WGS) entry which is preliminary data.</text>
</comment>
<evidence type="ECO:0000256" key="1">
    <source>
        <dbReference type="SAM" id="MobiDB-lite"/>
    </source>
</evidence>
<feature type="region of interest" description="Disordered" evidence="1">
    <location>
        <begin position="61"/>
        <end position="100"/>
    </location>
</feature>
<feature type="compositionally biased region" description="Pro residues" evidence="1">
    <location>
        <begin position="86"/>
        <end position="100"/>
    </location>
</feature>
<dbReference type="AlphaFoldDB" id="A0ABD2X778"/>
<dbReference type="EMBL" id="JBJJXI010000050">
    <property type="protein sequence ID" value="KAL3400758.1"/>
    <property type="molecule type" value="Genomic_DNA"/>
</dbReference>
<reference evidence="2 3" key="1">
    <citation type="journal article" date="2024" name="bioRxiv">
        <title>A reference genome for Trichogramma kaykai: A tiny desert-dwelling parasitoid wasp with competing sex-ratio distorters.</title>
        <authorList>
            <person name="Culotta J."/>
            <person name="Lindsey A.R."/>
        </authorList>
    </citation>
    <scope>NUCLEOTIDE SEQUENCE [LARGE SCALE GENOMIC DNA]</scope>
    <source>
        <strain evidence="2 3">KSX58</strain>
    </source>
</reference>
<sequence length="128" mass="14020">MFANPPSSQRRKVVPTAPTSCHNPPSPLPDDIDEIRVVFEHVTQPTPPASRYHPKFTIVRRPTPPLIESPASPSILSEPVSLESRPPSPLRFTPTPPPSYTPVSSVLSEWYYGSDDASEDAAPPVNLE</sequence>
<name>A0ABD2X778_9HYME</name>
<gene>
    <name evidence="2" type="ORF">TKK_005905</name>
</gene>
<dbReference type="Proteomes" id="UP001627154">
    <property type="component" value="Unassembled WGS sequence"/>
</dbReference>
<proteinExistence type="predicted"/>
<feature type="region of interest" description="Disordered" evidence="1">
    <location>
        <begin position="1"/>
        <end position="29"/>
    </location>
</feature>
<protein>
    <submittedName>
        <fullName evidence="2">Uncharacterized protein</fullName>
    </submittedName>
</protein>
<evidence type="ECO:0000313" key="3">
    <source>
        <dbReference type="Proteomes" id="UP001627154"/>
    </source>
</evidence>
<evidence type="ECO:0000313" key="2">
    <source>
        <dbReference type="EMBL" id="KAL3400758.1"/>
    </source>
</evidence>